<feature type="region of interest" description="Disordered" evidence="1">
    <location>
        <begin position="294"/>
        <end position="329"/>
    </location>
</feature>
<feature type="compositionally biased region" description="Polar residues" evidence="1">
    <location>
        <begin position="204"/>
        <end position="223"/>
    </location>
</feature>
<dbReference type="EMBL" id="UGHV01000001">
    <property type="protein sequence ID" value="STO96589.1"/>
    <property type="molecule type" value="Genomic_DNA"/>
</dbReference>
<dbReference type="Proteomes" id="UP000254841">
    <property type="component" value="Unassembled WGS sequence"/>
</dbReference>
<accession>A0A377J2L5</accession>
<name>A0A377J2L5_9HELI</name>
<protein>
    <submittedName>
        <fullName evidence="2">Glycosyltransferase</fullName>
        <ecNumber evidence="2">2.4.1.-</ecNumber>
    </submittedName>
</protein>
<gene>
    <name evidence="2" type="ORF">NCTC12410_00403</name>
</gene>
<dbReference type="OrthoDB" id="344987at2"/>
<feature type="compositionally biased region" description="Basic and acidic residues" evidence="1">
    <location>
        <begin position="309"/>
        <end position="318"/>
    </location>
</feature>
<dbReference type="RefSeq" id="WP_115010916.1">
    <property type="nucleotide sequence ID" value="NZ_UGHV01000001.1"/>
</dbReference>
<keyword evidence="2" id="KW-0328">Glycosyltransferase</keyword>
<feature type="region of interest" description="Disordered" evidence="1">
    <location>
        <begin position="204"/>
        <end position="224"/>
    </location>
</feature>
<evidence type="ECO:0000256" key="1">
    <source>
        <dbReference type="SAM" id="MobiDB-lite"/>
    </source>
</evidence>
<feature type="region of interest" description="Disordered" evidence="1">
    <location>
        <begin position="78"/>
        <end position="99"/>
    </location>
</feature>
<dbReference type="EC" id="2.4.1.-" evidence="2"/>
<dbReference type="GO" id="GO:0016757">
    <property type="term" value="F:glycosyltransferase activity"/>
    <property type="evidence" value="ECO:0007669"/>
    <property type="project" value="UniProtKB-KW"/>
</dbReference>
<sequence>MRILDCIKTGGGGTKDSASGNHSSDFVDFRATADHKSSSTLKSTKSTTSNTANPRIFEEENGVECEKSRREQLFLESTFSKSPDSSSAILESKSGTETQITKNAQPLESTFSQSHDSKSNAHFLSLRALHRKAWQSIQKTAQLLESTFENAAADTQKVDSSVDCRAAATAPARNDTKNATSKKVDSRNTFLSSLQALLHQRSTSTKNINKDSSTTQNVATPQAATRRYSPISTLWRAATSRTKLLLQTIRNATLSALDKCTHSLRRPFIADKDGYCKHCGYRLYKPQWLQELESKHSTKTQANPAAKPKQKDKNEKSNNPKPRSRSREV</sequence>
<reference evidence="2 3" key="1">
    <citation type="submission" date="2018-06" db="EMBL/GenBank/DDBJ databases">
        <authorList>
            <consortium name="Pathogen Informatics"/>
            <person name="Doyle S."/>
        </authorList>
    </citation>
    <scope>NUCLEOTIDE SEQUENCE [LARGE SCALE GENOMIC DNA]</scope>
    <source>
        <strain evidence="2 3">NCTC12410</strain>
    </source>
</reference>
<organism evidence="2 3">
    <name type="scientific">Helicobacter canis</name>
    <dbReference type="NCBI Taxonomy" id="29419"/>
    <lineage>
        <taxon>Bacteria</taxon>
        <taxon>Pseudomonadati</taxon>
        <taxon>Campylobacterota</taxon>
        <taxon>Epsilonproteobacteria</taxon>
        <taxon>Campylobacterales</taxon>
        <taxon>Helicobacteraceae</taxon>
        <taxon>Helicobacter</taxon>
    </lineage>
</organism>
<proteinExistence type="predicted"/>
<evidence type="ECO:0000313" key="2">
    <source>
        <dbReference type="EMBL" id="STO96589.1"/>
    </source>
</evidence>
<keyword evidence="2" id="KW-0808">Transferase</keyword>
<dbReference type="AlphaFoldDB" id="A0A377J2L5"/>
<evidence type="ECO:0000313" key="3">
    <source>
        <dbReference type="Proteomes" id="UP000254841"/>
    </source>
</evidence>